<dbReference type="PROSITE" id="PS00903">
    <property type="entry name" value="CYT_DCMP_DEAMINASES_1"/>
    <property type="match status" value="1"/>
</dbReference>
<keyword evidence="11" id="KW-1185">Reference proteome</keyword>
<dbReference type="EMBL" id="CAJHUC010000352">
    <property type="protein sequence ID" value="CAD7695482.1"/>
    <property type="molecule type" value="Genomic_DNA"/>
</dbReference>
<name>A0A8S1IKW2_9CHLO</name>
<dbReference type="CDD" id="cd01284">
    <property type="entry name" value="Riboflavin_deaminase-reductase"/>
    <property type="match status" value="1"/>
</dbReference>
<comment type="function">
    <text evidence="7">Monofunctional pyrimidine deaminase involved in the riboflavin biosynthesis pathway. Also has a reductase domain that lacks catalytically essential substrate-binding residues.</text>
</comment>
<dbReference type="FunFam" id="3.40.140.10:FF:000025">
    <property type="entry name" value="Riboflavin biosynthesis protein RibD"/>
    <property type="match status" value="1"/>
</dbReference>
<evidence type="ECO:0000256" key="5">
    <source>
        <dbReference type="ARBA" id="ARBA00022801"/>
    </source>
</evidence>
<evidence type="ECO:0000313" key="11">
    <source>
        <dbReference type="Proteomes" id="UP000708148"/>
    </source>
</evidence>
<evidence type="ECO:0000256" key="4">
    <source>
        <dbReference type="ARBA" id="ARBA00022723"/>
    </source>
</evidence>
<evidence type="ECO:0000256" key="8">
    <source>
        <dbReference type="ARBA" id="ARBA00070721"/>
    </source>
</evidence>
<evidence type="ECO:0000259" key="9">
    <source>
        <dbReference type="PROSITE" id="PS51747"/>
    </source>
</evidence>
<dbReference type="EC" id="3.5.4.26" evidence="3"/>
<dbReference type="Gene3D" id="3.40.140.10">
    <property type="entry name" value="Cytidine Deaminase, domain 2"/>
    <property type="match status" value="1"/>
</dbReference>
<evidence type="ECO:0000256" key="6">
    <source>
        <dbReference type="ARBA" id="ARBA00022833"/>
    </source>
</evidence>
<evidence type="ECO:0000256" key="2">
    <source>
        <dbReference type="ARBA" id="ARBA00004882"/>
    </source>
</evidence>
<dbReference type="PANTHER" id="PTHR11079:SF162">
    <property type="entry name" value="RIBOFLAVIN BIOSYNTHESIS PROTEIN PYRD, CHLOROPLASTIC"/>
    <property type="match status" value="1"/>
</dbReference>
<protein>
    <recommendedName>
        <fullName evidence="8">Riboflavin biosynthesis protein PYRD, chloroplastic</fullName>
        <ecNumber evidence="3">3.5.4.26</ecNumber>
    </recommendedName>
</protein>
<dbReference type="GO" id="GO:0008835">
    <property type="term" value="F:diaminohydroxyphosphoribosylaminopyrimidine deaminase activity"/>
    <property type="evidence" value="ECO:0007669"/>
    <property type="project" value="UniProtKB-EC"/>
</dbReference>
<dbReference type="InterPro" id="IPR016193">
    <property type="entry name" value="Cytidine_deaminase-like"/>
</dbReference>
<comment type="cofactor">
    <cofactor evidence="1">
        <name>Zn(2+)</name>
        <dbReference type="ChEBI" id="CHEBI:29105"/>
    </cofactor>
</comment>
<dbReference type="InterPro" id="IPR004794">
    <property type="entry name" value="Eubact_RibD"/>
</dbReference>
<evidence type="ECO:0000256" key="1">
    <source>
        <dbReference type="ARBA" id="ARBA00001947"/>
    </source>
</evidence>
<feature type="domain" description="CMP/dCMP-type deaminase" evidence="9">
    <location>
        <begin position="62"/>
        <end position="183"/>
    </location>
</feature>
<dbReference type="InterPro" id="IPR016192">
    <property type="entry name" value="APOBEC/CMP_deaminase_Zn-bd"/>
</dbReference>
<reference evidence="10" key="1">
    <citation type="submission" date="2020-12" db="EMBL/GenBank/DDBJ databases">
        <authorList>
            <person name="Iha C."/>
        </authorList>
    </citation>
    <scope>NUCLEOTIDE SEQUENCE</scope>
</reference>
<keyword evidence="5" id="KW-0378">Hydrolase</keyword>
<dbReference type="NCBIfam" id="TIGR00326">
    <property type="entry name" value="eubact_ribD"/>
    <property type="match status" value="1"/>
</dbReference>
<evidence type="ECO:0000313" key="10">
    <source>
        <dbReference type="EMBL" id="CAD7695482.1"/>
    </source>
</evidence>
<gene>
    <name evidence="10" type="ORF">OSTQU699_LOCUS843</name>
</gene>
<dbReference type="InterPro" id="IPR002125">
    <property type="entry name" value="CMP_dCMP_dom"/>
</dbReference>
<evidence type="ECO:0000256" key="3">
    <source>
        <dbReference type="ARBA" id="ARBA00012766"/>
    </source>
</evidence>
<dbReference type="SUPFAM" id="SSF53927">
    <property type="entry name" value="Cytidine deaminase-like"/>
    <property type="match status" value="1"/>
</dbReference>
<sequence>MPPGGRMSHCACRASSLHLKPPTAFPTVPAQRQPSWRVSWRGDRRWCHGDSSAPLGNDEATEEDRAYMRRALGLARRGLGATAPNPAVGCVVVKNGEVVGEGFHPKAGLPHAEVYALRAAGNMAEGATAYVTLEPCNHYGRTPPCSRALVEARVSKVVVGIVDPNPLVDNEGIKTLQKAGIQVVVGCLEEQCYEINKDFMVGIQEQDSSRG</sequence>
<dbReference type="GO" id="GO:0008270">
    <property type="term" value="F:zinc ion binding"/>
    <property type="evidence" value="ECO:0007669"/>
    <property type="project" value="InterPro"/>
</dbReference>
<dbReference type="Pfam" id="PF00383">
    <property type="entry name" value="dCMP_cyt_deam_1"/>
    <property type="match status" value="1"/>
</dbReference>
<dbReference type="PANTHER" id="PTHR11079">
    <property type="entry name" value="CYTOSINE DEAMINASE FAMILY MEMBER"/>
    <property type="match status" value="1"/>
</dbReference>
<dbReference type="GO" id="GO:0009231">
    <property type="term" value="P:riboflavin biosynthetic process"/>
    <property type="evidence" value="ECO:0007669"/>
    <property type="project" value="InterPro"/>
</dbReference>
<dbReference type="OrthoDB" id="252265at2759"/>
<comment type="pathway">
    <text evidence="2">Cofactor biosynthesis; riboflavin biosynthesis; 5-amino-6-(D-ribitylamino)uracil from GTP: step 2/4.</text>
</comment>
<evidence type="ECO:0000256" key="7">
    <source>
        <dbReference type="ARBA" id="ARBA00058389"/>
    </source>
</evidence>
<proteinExistence type="predicted"/>
<dbReference type="AlphaFoldDB" id="A0A8S1IKW2"/>
<keyword evidence="6" id="KW-0862">Zinc</keyword>
<organism evidence="10 11">
    <name type="scientific">Ostreobium quekettii</name>
    <dbReference type="NCBI Taxonomy" id="121088"/>
    <lineage>
        <taxon>Eukaryota</taxon>
        <taxon>Viridiplantae</taxon>
        <taxon>Chlorophyta</taxon>
        <taxon>core chlorophytes</taxon>
        <taxon>Ulvophyceae</taxon>
        <taxon>TCBD clade</taxon>
        <taxon>Bryopsidales</taxon>
        <taxon>Ostreobineae</taxon>
        <taxon>Ostreobiaceae</taxon>
        <taxon>Ostreobium</taxon>
    </lineage>
</organism>
<dbReference type="Proteomes" id="UP000708148">
    <property type="component" value="Unassembled WGS sequence"/>
</dbReference>
<comment type="caution">
    <text evidence="10">The sequence shown here is derived from an EMBL/GenBank/DDBJ whole genome shotgun (WGS) entry which is preliminary data.</text>
</comment>
<accession>A0A8S1IKW2</accession>
<keyword evidence="4" id="KW-0479">Metal-binding</keyword>
<dbReference type="PROSITE" id="PS51747">
    <property type="entry name" value="CYT_DCMP_DEAMINASES_2"/>
    <property type="match status" value="1"/>
</dbReference>